<reference evidence="1" key="1">
    <citation type="submission" date="2017-10" db="EMBL/GenBank/DDBJ databases">
        <title>Resolving the taxonomy of Roseburia spp., Eubacterium rectale and Agathobacter spp. through phylogenomic analysis.</title>
        <authorList>
            <person name="Sheridan P.O."/>
            <person name="Walker A.W."/>
            <person name="Duncan S.H."/>
            <person name="Scott K.P."/>
            <person name="Toole P.W.O."/>
            <person name="Luis P."/>
            <person name="Flint H.J."/>
        </authorList>
    </citation>
    <scope>NUCLEOTIDE SEQUENCE [LARGE SCALE GENOMIC DNA]</scope>
    <source>
        <strain evidence="1">JK10</strain>
    </source>
</reference>
<accession>A0A2G3EAY4</accession>
<proteinExistence type="predicted"/>
<dbReference type="Proteomes" id="UP000224317">
    <property type="component" value="Unassembled WGS sequence"/>
</dbReference>
<keyword evidence="2" id="KW-1185">Reference proteome</keyword>
<dbReference type="AlphaFoldDB" id="A0A2G3EAY4"/>
<evidence type="ECO:0000313" key="1">
    <source>
        <dbReference type="EMBL" id="PHU40456.1"/>
    </source>
</evidence>
<protein>
    <submittedName>
        <fullName evidence="1">Uncharacterized protein</fullName>
    </submittedName>
</protein>
<gene>
    <name evidence="1" type="ORF">CSX00_06095</name>
</gene>
<comment type="caution">
    <text evidence="1">The sequence shown here is derived from an EMBL/GenBank/DDBJ whole genome shotgun (WGS) entry which is preliminary data.</text>
</comment>
<sequence>MHSFSIAKACSLCTLLQSKEIMIIIEMNNHHFFLLDLLKNQFCFFNKRKAAIKLAAFQNPHAAHLLKGYNWGTFVVRVISPNVFLTGNLWVL</sequence>
<organism evidence="1 2">
    <name type="scientific">Pseudobutyrivibrio ruminis</name>
    <dbReference type="NCBI Taxonomy" id="46206"/>
    <lineage>
        <taxon>Bacteria</taxon>
        <taxon>Bacillati</taxon>
        <taxon>Bacillota</taxon>
        <taxon>Clostridia</taxon>
        <taxon>Lachnospirales</taxon>
        <taxon>Lachnospiraceae</taxon>
        <taxon>Pseudobutyrivibrio</taxon>
    </lineage>
</organism>
<dbReference type="EMBL" id="PDYH01000019">
    <property type="protein sequence ID" value="PHU40456.1"/>
    <property type="molecule type" value="Genomic_DNA"/>
</dbReference>
<name>A0A2G3EAY4_9FIRM</name>
<evidence type="ECO:0000313" key="2">
    <source>
        <dbReference type="Proteomes" id="UP000224317"/>
    </source>
</evidence>